<dbReference type="InterPro" id="IPR013325">
    <property type="entry name" value="RNA_pol_sigma_r2"/>
</dbReference>
<dbReference type="RefSeq" id="WP_166524528.1">
    <property type="nucleotide sequence ID" value="NZ_JAAABI010000006.1"/>
</dbReference>
<evidence type="ECO:0000259" key="7">
    <source>
        <dbReference type="Pfam" id="PF08281"/>
    </source>
</evidence>
<dbReference type="CDD" id="cd06171">
    <property type="entry name" value="Sigma70_r4"/>
    <property type="match status" value="1"/>
</dbReference>
<feature type="domain" description="RNA polymerase sigma-70 region 2" evidence="6">
    <location>
        <begin position="6"/>
        <end position="73"/>
    </location>
</feature>
<dbReference type="Gene3D" id="1.10.10.10">
    <property type="entry name" value="Winged helix-like DNA-binding domain superfamily/Winged helix DNA-binding domain"/>
    <property type="match status" value="1"/>
</dbReference>
<organism evidence="8 9">
    <name type="scientific">Flagellimonas ochracea</name>
    <dbReference type="NCBI Taxonomy" id="2696472"/>
    <lineage>
        <taxon>Bacteria</taxon>
        <taxon>Pseudomonadati</taxon>
        <taxon>Bacteroidota</taxon>
        <taxon>Flavobacteriia</taxon>
        <taxon>Flavobacteriales</taxon>
        <taxon>Flavobacteriaceae</taxon>
        <taxon>Flagellimonas</taxon>
    </lineage>
</organism>
<dbReference type="InterPro" id="IPR013324">
    <property type="entry name" value="RNA_pol_sigma_r3/r4-like"/>
</dbReference>
<reference evidence="8" key="1">
    <citation type="submission" date="2020-01" db="EMBL/GenBank/DDBJ databases">
        <title>Muricauda ochracea sp. nov., isolated from a tidal flat of Garorim bay in Korea.</title>
        <authorList>
            <person name="Kim D."/>
            <person name="Yoo Y."/>
            <person name="Kim J.-J."/>
        </authorList>
    </citation>
    <scope>NUCLEOTIDE SEQUENCE</scope>
    <source>
        <strain evidence="8">JGD-17</strain>
    </source>
</reference>
<evidence type="ECO:0000313" key="9">
    <source>
        <dbReference type="Proteomes" id="UP000667650"/>
    </source>
</evidence>
<dbReference type="PANTHER" id="PTHR43133:SF52">
    <property type="entry name" value="ECF RNA POLYMERASE SIGMA FACTOR SIGL"/>
    <property type="match status" value="1"/>
</dbReference>
<evidence type="ECO:0000256" key="1">
    <source>
        <dbReference type="ARBA" id="ARBA00010641"/>
    </source>
</evidence>
<dbReference type="InterPro" id="IPR036388">
    <property type="entry name" value="WH-like_DNA-bd_sf"/>
</dbReference>
<evidence type="ECO:0000256" key="4">
    <source>
        <dbReference type="ARBA" id="ARBA00023125"/>
    </source>
</evidence>
<dbReference type="EMBL" id="JAAABI010000006">
    <property type="protein sequence ID" value="NAY93118.1"/>
    <property type="molecule type" value="Genomic_DNA"/>
</dbReference>
<comment type="similarity">
    <text evidence="1">Belongs to the sigma-70 factor family. ECF subfamily.</text>
</comment>
<dbReference type="Gene3D" id="1.10.1740.10">
    <property type="match status" value="1"/>
</dbReference>
<protein>
    <submittedName>
        <fullName evidence="8">Sigma-70 family RNA polymerase sigma factor</fullName>
    </submittedName>
</protein>
<dbReference type="SUPFAM" id="SSF88946">
    <property type="entry name" value="Sigma2 domain of RNA polymerase sigma factors"/>
    <property type="match status" value="1"/>
</dbReference>
<dbReference type="GO" id="GO:0006352">
    <property type="term" value="P:DNA-templated transcription initiation"/>
    <property type="evidence" value="ECO:0007669"/>
    <property type="project" value="InterPro"/>
</dbReference>
<evidence type="ECO:0000313" key="8">
    <source>
        <dbReference type="EMBL" id="NAY93118.1"/>
    </source>
</evidence>
<keyword evidence="5" id="KW-0804">Transcription</keyword>
<sequence>MLFDKLYDEYYSVIFNYCLRRTGDFHQAYDIASQTFLKAYLKFDNYEEKGIPVVHWFYRIASNEINLFFRSKKYSPTLIKNVYGNYLEELHSYEIEKEIESANIEFEKNMEFIKLHQAVKQLPTNYSDVISLKYFEGMTILEISQILKKKEGTVKSLLSRGISKLRKIMTN</sequence>
<keyword evidence="4" id="KW-0238">DNA-binding</keyword>
<dbReference type="Pfam" id="PF08281">
    <property type="entry name" value="Sigma70_r4_2"/>
    <property type="match status" value="1"/>
</dbReference>
<dbReference type="InterPro" id="IPR007627">
    <property type="entry name" value="RNA_pol_sigma70_r2"/>
</dbReference>
<dbReference type="InterPro" id="IPR014284">
    <property type="entry name" value="RNA_pol_sigma-70_dom"/>
</dbReference>
<dbReference type="GO" id="GO:0016987">
    <property type="term" value="F:sigma factor activity"/>
    <property type="evidence" value="ECO:0007669"/>
    <property type="project" value="UniProtKB-KW"/>
</dbReference>
<comment type="caution">
    <text evidence="8">The sequence shown here is derived from an EMBL/GenBank/DDBJ whole genome shotgun (WGS) entry which is preliminary data.</text>
</comment>
<dbReference type="PANTHER" id="PTHR43133">
    <property type="entry name" value="RNA POLYMERASE ECF-TYPE SIGMA FACTO"/>
    <property type="match status" value="1"/>
</dbReference>
<gene>
    <name evidence="8" type="ORF">GTQ34_14475</name>
</gene>
<dbReference type="SUPFAM" id="SSF88659">
    <property type="entry name" value="Sigma3 and sigma4 domains of RNA polymerase sigma factors"/>
    <property type="match status" value="1"/>
</dbReference>
<evidence type="ECO:0000259" key="6">
    <source>
        <dbReference type="Pfam" id="PF04542"/>
    </source>
</evidence>
<accession>A0A964TDW0</accession>
<dbReference type="InterPro" id="IPR039425">
    <property type="entry name" value="RNA_pol_sigma-70-like"/>
</dbReference>
<dbReference type="InterPro" id="IPR013249">
    <property type="entry name" value="RNA_pol_sigma70_r4_t2"/>
</dbReference>
<evidence type="ECO:0000256" key="5">
    <source>
        <dbReference type="ARBA" id="ARBA00023163"/>
    </source>
</evidence>
<keyword evidence="2" id="KW-0805">Transcription regulation</keyword>
<name>A0A964TDW0_9FLAO</name>
<feature type="domain" description="RNA polymerase sigma factor 70 region 4 type 2" evidence="7">
    <location>
        <begin position="114"/>
        <end position="165"/>
    </location>
</feature>
<keyword evidence="3" id="KW-0731">Sigma factor</keyword>
<dbReference type="Proteomes" id="UP000667650">
    <property type="component" value="Unassembled WGS sequence"/>
</dbReference>
<evidence type="ECO:0000256" key="3">
    <source>
        <dbReference type="ARBA" id="ARBA00023082"/>
    </source>
</evidence>
<dbReference type="GO" id="GO:0003677">
    <property type="term" value="F:DNA binding"/>
    <property type="evidence" value="ECO:0007669"/>
    <property type="project" value="UniProtKB-KW"/>
</dbReference>
<dbReference type="AlphaFoldDB" id="A0A964TDW0"/>
<evidence type="ECO:0000256" key="2">
    <source>
        <dbReference type="ARBA" id="ARBA00023015"/>
    </source>
</evidence>
<dbReference type="NCBIfam" id="TIGR02937">
    <property type="entry name" value="sigma70-ECF"/>
    <property type="match status" value="1"/>
</dbReference>
<keyword evidence="9" id="KW-1185">Reference proteome</keyword>
<proteinExistence type="inferred from homology"/>
<dbReference type="Pfam" id="PF04542">
    <property type="entry name" value="Sigma70_r2"/>
    <property type="match status" value="1"/>
</dbReference>